<feature type="region of interest" description="Disordered" evidence="6">
    <location>
        <begin position="138"/>
        <end position="161"/>
    </location>
</feature>
<dbReference type="SUPFAM" id="SSF57701">
    <property type="entry name" value="Zn2/Cys6 DNA-binding domain"/>
    <property type="match status" value="1"/>
</dbReference>
<gene>
    <name evidence="8" type="ORF">PILCRDRAFT_823901</name>
</gene>
<reference evidence="9" key="2">
    <citation type="submission" date="2015-01" db="EMBL/GenBank/DDBJ databases">
        <title>Evolutionary Origins and Diversification of the Mycorrhizal Mutualists.</title>
        <authorList>
            <consortium name="DOE Joint Genome Institute"/>
            <consortium name="Mycorrhizal Genomics Consortium"/>
            <person name="Kohler A."/>
            <person name="Kuo A."/>
            <person name="Nagy L.G."/>
            <person name="Floudas D."/>
            <person name="Copeland A."/>
            <person name="Barry K.W."/>
            <person name="Cichocki N."/>
            <person name="Veneault-Fourrey C."/>
            <person name="LaButti K."/>
            <person name="Lindquist E.A."/>
            <person name="Lipzen A."/>
            <person name="Lundell T."/>
            <person name="Morin E."/>
            <person name="Murat C."/>
            <person name="Riley R."/>
            <person name="Ohm R."/>
            <person name="Sun H."/>
            <person name="Tunlid A."/>
            <person name="Henrissat B."/>
            <person name="Grigoriev I.V."/>
            <person name="Hibbett D.S."/>
            <person name="Martin F."/>
        </authorList>
    </citation>
    <scope>NUCLEOTIDE SEQUENCE [LARGE SCALE GENOMIC DNA]</scope>
    <source>
        <strain evidence="9">F 1598</strain>
    </source>
</reference>
<evidence type="ECO:0000313" key="8">
    <source>
        <dbReference type="EMBL" id="KIM79048.1"/>
    </source>
</evidence>
<dbReference type="PROSITE" id="PS00463">
    <property type="entry name" value="ZN2_CY6_FUNGAL_1"/>
    <property type="match status" value="1"/>
</dbReference>
<keyword evidence="4" id="KW-0804">Transcription</keyword>
<keyword evidence="9" id="KW-1185">Reference proteome</keyword>
<dbReference type="GO" id="GO:0006351">
    <property type="term" value="P:DNA-templated transcription"/>
    <property type="evidence" value="ECO:0007669"/>
    <property type="project" value="InterPro"/>
</dbReference>
<protein>
    <recommendedName>
        <fullName evidence="7">Zn(2)-C6 fungal-type domain-containing protein</fullName>
    </recommendedName>
</protein>
<dbReference type="PANTHER" id="PTHR47338:SF5">
    <property type="entry name" value="ZN(II)2CYS6 TRANSCRIPTION FACTOR (EUROFUNG)"/>
    <property type="match status" value="1"/>
</dbReference>
<evidence type="ECO:0000256" key="5">
    <source>
        <dbReference type="ARBA" id="ARBA00023242"/>
    </source>
</evidence>
<dbReference type="Proteomes" id="UP000054166">
    <property type="component" value="Unassembled WGS sequence"/>
</dbReference>
<evidence type="ECO:0000313" key="9">
    <source>
        <dbReference type="Proteomes" id="UP000054166"/>
    </source>
</evidence>
<dbReference type="HOGENOM" id="CLU_061618_0_0_1"/>
<dbReference type="GO" id="GO:0005634">
    <property type="term" value="C:nucleus"/>
    <property type="evidence" value="ECO:0007669"/>
    <property type="project" value="UniProtKB-SubCell"/>
</dbReference>
<dbReference type="AlphaFoldDB" id="A0A0C3AYH3"/>
<dbReference type="PROSITE" id="PS50048">
    <property type="entry name" value="ZN2_CY6_FUNGAL_2"/>
    <property type="match status" value="1"/>
</dbReference>
<dbReference type="Gene3D" id="4.10.240.10">
    <property type="entry name" value="Zn(2)-C6 fungal-type DNA-binding domain"/>
    <property type="match status" value="1"/>
</dbReference>
<dbReference type="Pfam" id="PF04082">
    <property type="entry name" value="Fungal_trans"/>
    <property type="match status" value="1"/>
</dbReference>
<dbReference type="InterPro" id="IPR001138">
    <property type="entry name" value="Zn2Cys6_DnaBD"/>
</dbReference>
<evidence type="ECO:0000256" key="2">
    <source>
        <dbReference type="ARBA" id="ARBA00022723"/>
    </source>
</evidence>
<keyword evidence="2" id="KW-0479">Metal-binding</keyword>
<keyword evidence="3" id="KW-0805">Transcription regulation</keyword>
<evidence type="ECO:0000256" key="4">
    <source>
        <dbReference type="ARBA" id="ARBA00023163"/>
    </source>
</evidence>
<dbReference type="SMART" id="SM00066">
    <property type="entry name" value="GAL4"/>
    <property type="match status" value="1"/>
</dbReference>
<reference evidence="8 9" key="1">
    <citation type="submission" date="2014-04" db="EMBL/GenBank/DDBJ databases">
        <authorList>
            <consortium name="DOE Joint Genome Institute"/>
            <person name="Kuo A."/>
            <person name="Tarkka M."/>
            <person name="Buscot F."/>
            <person name="Kohler A."/>
            <person name="Nagy L.G."/>
            <person name="Floudas D."/>
            <person name="Copeland A."/>
            <person name="Barry K.W."/>
            <person name="Cichocki N."/>
            <person name="Veneault-Fourrey C."/>
            <person name="LaButti K."/>
            <person name="Lindquist E.A."/>
            <person name="Lipzen A."/>
            <person name="Lundell T."/>
            <person name="Morin E."/>
            <person name="Murat C."/>
            <person name="Sun H."/>
            <person name="Tunlid A."/>
            <person name="Henrissat B."/>
            <person name="Grigoriev I.V."/>
            <person name="Hibbett D.S."/>
            <person name="Martin F."/>
            <person name="Nordberg H.P."/>
            <person name="Cantor M.N."/>
            <person name="Hua S.X."/>
        </authorList>
    </citation>
    <scope>NUCLEOTIDE SEQUENCE [LARGE SCALE GENOMIC DNA]</scope>
    <source>
        <strain evidence="8 9">F 1598</strain>
    </source>
</reference>
<dbReference type="GO" id="GO:0000981">
    <property type="term" value="F:DNA-binding transcription factor activity, RNA polymerase II-specific"/>
    <property type="evidence" value="ECO:0007669"/>
    <property type="project" value="InterPro"/>
</dbReference>
<comment type="subcellular location">
    <subcellularLocation>
        <location evidence="1">Nucleus</location>
    </subcellularLocation>
</comment>
<evidence type="ECO:0000256" key="1">
    <source>
        <dbReference type="ARBA" id="ARBA00004123"/>
    </source>
</evidence>
<organism evidence="8 9">
    <name type="scientific">Piloderma croceum (strain F 1598)</name>
    <dbReference type="NCBI Taxonomy" id="765440"/>
    <lineage>
        <taxon>Eukaryota</taxon>
        <taxon>Fungi</taxon>
        <taxon>Dikarya</taxon>
        <taxon>Basidiomycota</taxon>
        <taxon>Agaricomycotina</taxon>
        <taxon>Agaricomycetes</taxon>
        <taxon>Agaricomycetidae</taxon>
        <taxon>Atheliales</taxon>
        <taxon>Atheliaceae</taxon>
        <taxon>Piloderma</taxon>
    </lineage>
</organism>
<dbReference type="PANTHER" id="PTHR47338">
    <property type="entry name" value="ZN(II)2CYS6 TRANSCRIPTION FACTOR (EUROFUNG)-RELATED"/>
    <property type="match status" value="1"/>
</dbReference>
<evidence type="ECO:0000259" key="7">
    <source>
        <dbReference type="PROSITE" id="PS50048"/>
    </source>
</evidence>
<dbReference type="InterPro" id="IPR036864">
    <property type="entry name" value="Zn2-C6_fun-type_DNA-bd_sf"/>
</dbReference>
<dbReference type="InParanoid" id="A0A0C3AYH3"/>
<dbReference type="InterPro" id="IPR050815">
    <property type="entry name" value="TF_fung"/>
</dbReference>
<sequence>MDGLQFVFESPQATQNHKKRPRLVTSCDNCRLKKIKCLQAAPDAKCEACSQAKVSCRFRDRERYFVERSRVMASPSPRPPCGDHTNCKSVHKLQQQPGAPHDELFMPMDGPAFDDFITASNTSVSYLGHCRNQSFPSDPIRSLGKTRHSQTQSAPPSPTLTLLDHSSPFSSSLWSTDSQFSNQPFPLFNEQGIPVPLFDFDQPQYPHRSLMPHYIQIFTQHLGMKCPFITYYDTLERFSRGILPPLLSSTIAALAVRFSDHPALVSQGLDCIAAAYRDAAKTILPTVMYPPSMETMHALMLLAWLEYDNGQISMFRSYAETAMSMALQLGLSADPALRLNINEHGRNLLRVTWSSVVQLNLLASQCA</sequence>
<evidence type="ECO:0000256" key="3">
    <source>
        <dbReference type="ARBA" id="ARBA00023015"/>
    </source>
</evidence>
<evidence type="ECO:0000256" key="6">
    <source>
        <dbReference type="SAM" id="MobiDB-lite"/>
    </source>
</evidence>
<dbReference type="STRING" id="765440.A0A0C3AYH3"/>
<dbReference type="Pfam" id="PF00172">
    <property type="entry name" value="Zn_clus"/>
    <property type="match status" value="1"/>
</dbReference>
<name>A0A0C3AYH3_PILCF</name>
<dbReference type="EMBL" id="KN833012">
    <property type="protein sequence ID" value="KIM79048.1"/>
    <property type="molecule type" value="Genomic_DNA"/>
</dbReference>
<dbReference type="GO" id="GO:0003677">
    <property type="term" value="F:DNA binding"/>
    <property type="evidence" value="ECO:0007669"/>
    <property type="project" value="InterPro"/>
</dbReference>
<dbReference type="OrthoDB" id="2428527at2759"/>
<accession>A0A0C3AYH3</accession>
<dbReference type="GO" id="GO:0008270">
    <property type="term" value="F:zinc ion binding"/>
    <property type="evidence" value="ECO:0007669"/>
    <property type="project" value="InterPro"/>
</dbReference>
<feature type="domain" description="Zn(2)-C6 fungal-type" evidence="7">
    <location>
        <begin position="26"/>
        <end position="58"/>
    </location>
</feature>
<dbReference type="CDD" id="cd00067">
    <property type="entry name" value="GAL4"/>
    <property type="match status" value="1"/>
</dbReference>
<proteinExistence type="predicted"/>
<keyword evidence="5" id="KW-0539">Nucleus</keyword>
<dbReference type="CDD" id="cd12148">
    <property type="entry name" value="fungal_TF_MHR"/>
    <property type="match status" value="1"/>
</dbReference>
<dbReference type="InterPro" id="IPR007219">
    <property type="entry name" value="XnlR_reg_dom"/>
</dbReference>